<dbReference type="GO" id="GO:0051707">
    <property type="term" value="P:response to other organism"/>
    <property type="evidence" value="ECO:0007669"/>
    <property type="project" value="UniProtKB-ARBA"/>
</dbReference>
<dbReference type="Gene3D" id="3.30.200.20">
    <property type="entry name" value="Phosphorylase Kinase, domain 1"/>
    <property type="match status" value="1"/>
</dbReference>
<keyword evidence="11 20" id="KW-0418">Kinase</keyword>
<keyword evidence="4 21" id="KW-0245">EGF-like domain</keyword>
<dbReference type="SMART" id="SM00220">
    <property type="entry name" value="S_TKc"/>
    <property type="match status" value="1"/>
</dbReference>
<dbReference type="Gene3D" id="1.10.510.10">
    <property type="entry name" value="Transferase(Phosphotransferase) domain 1"/>
    <property type="match status" value="1"/>
</dbReference>
<dbReference type="GO" id="GO:0048544">
    <property type="term" value="P:recognition of pollen"/>
    <property type="evidence" value="ECO:0007669"/>
    <property type="project" value="InterPro"/>
</dbReference>
<keyword evidence="12 20" id="KW-0067">ATP-binding</keyword>
<evidence type="ECO:0000256" key="15">
    <source>
        <dbReference type="ARBA" id="ARBA00023157"/>
    </source>
</evidence>
<dbReference type="InterPro" id="IPR024171">
    <property type="entry name" value="SRK-like_kinase"/>
</dbReference>
<keyword evidence="29" id="KW-1185">Reference proteome</keyword>
<evidence type="ECO:0000259" key="27">
    <source>
        <dbReference type="PROSITE" id="PS50948"/>
    </source>
</evidence>
<dbReference type="Proteomes" id="UP000734854">
    <property type="component" value="Unassembled WGS sequence"/>
</dbReference>
<evidence type="ECO:0000256" key="18">
    <source>
        <dbReference type="ARBA" id="ARBA00047899"/>
    </source>
</evidence>
<evidence type="ECO:0000256" key="13">
    <source>
        <dbReference type="ARBA" id="ARBA00022989"/>
    </source>
</evidence>
<keyword evidence="17" id="KW-0325">Glycoprotein</keyword>
<dbReference type="Pfam" id="PF01453">
    <property type="entry name" value="B_lectin"/>
    <property type="match status" value="1"/>
</dbReference>
<evidence type="ECO:0000256" key="5">
    <source>
        <dbReference type="ARBA" id="ARBA00022553"/>
    </source>
</evidence>
<evidence type="ECO:0000256" key="16">
    <source>
        <dbReference type="ARBA" id="ARBA00023170"/>
    </source>
</evidence>
<evidence type="ECO:0000256" key="1">
    <source>
        <dbReference type="ARBA" id="ARBA00004251"/>
    </source>
</evidence>
<evidence type="ECO:0000256" key="14">
    <source>
        <dbReference type="ARBA" id="ARBA00023136"/>
    </source>
</evidence>
<dbReference type="EMBL" id="JACMSC010000003">
    <property type="protein sequence ID" value="KAG6529646.1"/>
    <property type="molecule type" value="Genomic_DNA"/>
</dbReference>
<dbReference type="InterPro" id="IPR001245">
    <property type="entry name" value="Ser-Thr/Tyr_kinase_cat_dom"/>
</dbReference>
<dbReference type="PROSITE" id="PS50948">
    <property type="entry name" value="PAN"/>
    <property type="match status" value="1"/>
</dbReference>
<dbReference type="Gene3D" id="2.90.10.10">
    <property type="entry name" value="Bulb-type lectin domain"/>
    <property type="match status" value="1"/>
</dbReference>
<dbReference type="PANTHER" id="PTHR27002">
    <property type="entry name" value="RECEPTOR-LIKE SERINE/THREONINE-PROTEIN KINASE SD1-8"/>
    <property type="match status" value="1"/>
</dbReference>
<feature type="domain" description="Bulb-type lectin" evidence="26">
    <location>
        <begin position="19"/>
        <end position="152"/>
    </location>
</feature>
<comment type="caution">
    <text evidence="28">The sequence shown here is derived from an EMBL/GenBank/DDBJ whole genome shotgun (WGS) entry which is preliminary data.</text>
</comment>
<keyword evidence="2" id="KW-1003">Cell membrane</keyword>
<dbReference type="SMART" id="SM00108">
    <property type="entry name" value="B_lectin"/>
    <property type="match status" value="1"/>
</dbReference>
<dbReference type="GO" id="GO:0004674">
    <property type="term" value="F:protein serine/threonine kinase activity"/>
    <property type="evidence" value="ECO:0007669"/>
    <property type="project" value="UniProtKB-KW"/>
</dbReference>
<dbReference type="FunFam" id="3.30.200.20:FF:000195">
    <property type="entry name" value="G-type lectin S-receptor-like serine/threonine-protein kinase"/>
    <property type="match status" value="1"/>
</dbReference>
<evidence type="ECO:0000256" key="20">
    <source>
        <dbReference type="PIRNR" id="PIRNR000641"/>
    </source>
</evidence>
<evidence type="ECO:0000256" key="2">
    <source>
        <dbReference type="ARBA" id="ARBA00022475"/>
    </source>
</evidence>
<dbReference type="InterPro" id="IPR001480">
    <property type="entry name" value="Bulb-type_lectin_dom"/>
</dbReference>
<evidence type="ECO:0000256" key="23">
    <source>
        <dbReference type="SAM" id="SignalP"/>
    </source>
</evidence>
<evidence type="ECO:0000259" key="24">
    <source>
        <dbReference type="PROSITE" id="PS50011"/>
    </source>
</evidence>
<evidence type="ECO:0000256" key="3">
    <source>
        <dbReference type="ARBA" id="ARBA00022527"/>
    </source>
</evidence>
<dbReference type="PROSITE" id="PS50011">
    <property type="entry name" value="PROTEIN_KINASE_DOM"/>
    <property type="match status" value="1"/>
</dbReference>
<feature type="domain" description="Apple" evidence="27">
    <location>
        <begin position="344"/>
        <end position="427"/>
    </location>
</feature>
<keyword evidence="15" id="KW-1015">Disulfide bond</keyword>
<name>A0A8J5HMZ5_ZINOF</name>
<reference evidence="28 29" key="1">
    <citation type="submission" date="2020-08" db="EMBL/GenBank/DDBJ databases">
        <title>Plant Genome Project.</title>
        <authorList>
            <person name="Zhang R.-G."/>
        </authorList>
    </citation>
    <scope>NUCLEOTIDE SEQUENCE [LARGE SCALE GENOMIC DNA]</scope>
    <source>
        <tissue evidence="28">Rhizome</tissue>
    </source>
</reference>
<keyword evidence="5" id="KW-0597">Phosphoprotein</keyword>
<keyword evidence="9" id="KW-0430">Lectin</keyword>
<dbReference type="GO" id="GO:0005524">
    <property type="term" value="F:ATP binding"/>
    <property type="evidence" value="ECO:0007669"/>
    <property type="project" value="UniProtKB-KW"/>
</dbReference>
<evidence type="ECO:0000256" key="17">
    <source>
        <dbReference type="ARBA" id="ARBA00023180"/>
    </source>
</evidence>
<dbReference type="CDD" id="cd01098">
    <property type="entry name" value="PAN_AP_plant"/>
    <property type="match status" value="1"/>
</dbReference>
<dbReference type="InterPro" id="IPR000858">
    <property type="entry name" value="S_locus_glycoprot_dom"/>
</dbReference>
<dbReference type="PROSITE" id="PS00108">
    <property type="entry name" value="PROTEIN_KINASE_ST"/>
    <property type="match status" value="1"/>
</dbReference>
<dbReference type="InterPro" id="IPR036426">
    <property type="entry name" value="Bulb-type_lectin_dom_sf"/>
</dbReference>
<feature type="signal peptide" evidence="23">
    <location>
        <begin position="1"/>
        <end position="24"/>
    </location>
</feature>
<keyword evidence="6 20" id="KW-0808">Transferase</keyword>
<comment type="similarity">
    <text evidence="20">Belongs to the protein kinase superfamily. Ser/Thr protein kinase family.</text>
</comment>
<comment type="catalytic activity">
    <reaction evidence="18 20">
        <text>L-threonyl-[protein] + ATP = O-phospho-L-threonyl-[protein] + ADP + H(+)</text>
        <dbReference type="Rhea" id="RHEA:46608"/>
        <dbReference type="Rhea" id="RHEA-COMP:11060"/>
        <dbReference type="Rhea" id="RHEA-COMP:11605"/>
        <dbReference type="ChEBI" id="CHEBI:15378"/>
        <dbReference type="ChEBI" id="CHEBI:30013"/>
        <dbReference type="ChEBI" id="CHEBI:30616"/>
        <dbReference type="ChEBI" id="CHEBI:61977"/>
        <dbReference type="ChEBI" id="CHEBI:456216"/>
        <dbReference type="EC" id="2.7.11.1"/>
    </reaction>
</comment>
<dbReference type="FunFam" id="1.10.510.10:FF:000060">
    <property type="entry name" value="G-type lectin S-receptor-like serine/threonine-protein kinase"/>
    <property type="match status" value="1"/>
</dbReference>
<organism evidence="28 29">
    <name type="scientific">Zingiber officinale</name>
    <name type="common">Ginger</name>
    <name type="synonym">Amomum zingiber</name>
    <dbReference type="NCBI Taxonomy" id="94328"/>
    <lineage>
        <taxon>Eukaryota</taxon>
        <taxon>Viridiplantae</taxon>
        <taxon>Streptophyta</taxon>
        <taxon>Embryophyta</taxon>
        <taxon>Tracheophyta</taxon>
        <taxon>Spermatophyta</taxon>
        <taxon>Magnoliopsida</taxon>
        <taxon>Liliopsida</taxon>
        <taxon>Zingiberales</taxon>
        <taxon>Zingiberaceae</taxon>
        <taxon>Zingiber</taxon>
    </lineage>
</organism>
<gene>
    <name evidence="28" type="ORF">ZIOFF_011859</name>
</gene>
<keyword evidence="13 22" id="KW-1133">Transmembrane helix</keyword>
<sequence length="822" mass="91323">MAHAAMRGIAFLLYLLSLFSFSIAGDSLTPTQPLLDDGGSGNLVSAGGRFELGFFNPAGTQNHYVGIWYHNISDKAVVWVANRQRPINGGSGRLSLASNGTLIVTDDNSTLFWSSSSSSSSNRAYSPVVTLRDDGNLVIRDDPNSDSVSWQSFDFPTDTFLSGMIFGRDDSSGRNVNITSWASTGDPAPGSYVLAMDLDGVPQQFLWQDSEQVARLGPWNGVYLGGVPTINSQDLIDYFFMVSSREFIYWYTVRDPSVLVRVTVTPQGSGQVLMWVEGSQSWISQDSYPRDLCDHYAQCGPNGVCDPNGSAICRCIQGFRPKNPRNWGVWGWTDGCVRKTELDCRNATDGFFTFSNVKLPDTSTSTVDWSTRSLVDCRASCLKNCSCTAFASANISSGSGCIFWTANLTDIKHYNNGFGQDLYVRLARSDLESMSSGHGNKRRVAVIVVAPVLATFLLATAVILLWRRRKTRNNKTTDHHADEEAVEEKNLDMPLFDLSTLAEATGDFCTDNKLGEGGFGPVYKGKLKEGQEIAVKRLSKTSMQGTDEFKNEVMVIAKLQHRNLVRLLGCCVQGGERMLIYEYMLNGSLDTFLFDKDRCRMLDWRMRYNIILGIARGLLYLHHDSRYRIIHRDLKTSNILLDKDMNPKISDFGMAKLFSGDEIIGNTKRVAGTYGYMSPEYAMNGIFSVKSDIFSFGVIVLEIITGEKNNGAYHHNLLGKVWSLWKENRAFEIVEDFIHHSFPLDEVLRCIKIGLLCVQERPEDRPEISLVLLMLGSNSSLLLEPKQPGFAVIGDQIDTDSSSSKGALLSNNRLSITIFEGR</sequence>
<proteinExistence type="inferred from homology"/>
<dbReference type="EC" id="2.7.11.1" evidence="20"/>
<evidence type="ECO:0000256" key="11">
    <source>
        <dbReference type="ARBA" id="ARBA00022777"/>
    </source>
</evidence>
<feature type="domain" description="Protein kinase" evidence="24">
    <location>
        <begin position="508"/>
        <end position="782"/>
    </location>
</feature>
<dbReference type="CDD" id="cd14066">
    <property type="entry name" value="STKc_IRAK"/>
    <property type="match status" value="1"/>
</dbReference>
<dbReference type="PANTHER" id="PTHR27002:SF616">
    <property type="entry name" value="RECEPTOR-LIKE SERINE_THREONINE-PROTEIN KINASE"/>
    <property type="match status" value="1"/>
</dbReference>
<dbReference type="InterPro" id="IPR003609">
    <property type="entry name" value="Pan_app"/>
</dbReference>
<dbReference type="SUPFAM" id="SSF51110">
    <property type="entry name" value="alpha-D-mannose-specific plant lectins"/>
    <property type="match status" value="1"/>
</dbReference>
<dbReference type="PROSITE" id="PS50927">
    <property type="entry name" value="BULB_LECTIN"/>
    <property type="match status" value="1"/>
</dbReference>
<evidence type="ECO:0000313" key="28">
    <source>
        <dbReference type="EMBL" id="KAG6529646.1"/>
    </source>
</evidence>
<dbReference type="PIRSF" id="PIRSF000641">
    <property type="entry name" value="SRK"/>
    <property type="match status" value="1"/>
</dbReference>
<keyword evidence="10 20" id="KW-0547">Nucleotide-binding</keyword>
<accession>A0A8J5HMZ5</accession>
<evidence type="ECO:0000256" key="22">
    <source>
        <dbReference type="SAM" id="Phobius"/>
    </source>
</evidence>
<evidence type="ECO:0000256" key="21">
    <source>
        <dbReference type="PROSITE-ProRule" id="PRU00076"/>
    </source>
</evidence>
<feature type="chain" id="PRO_5035272971" description="Receptor-like serine/threonine-protein kinase" evidence="23">
    <location>
        <begin position="25"/>
        <end position="822"/>
    </location>
</feature>
<evidence type="ECO:0000256" key="12">
    <source>
        <dbReference type="ARBA" id="ARBA00022840"/>
    </source>
</evidence>
<evidence type="ECO:0000313" key="29">
    <source>
        <dbReference type="Proteomes" id="UP000734854"/>
    </source>
</evidence>
<evidence type="ECO:0000256" key="10">
    <source>
        <dbReference type="ARBA" id="ARBA00022741"/>
    </source>
</evidence>
<dbReference type="InterPro" id="IPR008271">
    <property type="entry name" value="Ser/Thr_kinase_AS"/>
</dbReference>
<feature type="transmembrane region" description="Helical" evidence="22">
    <location>
        <begin position="444"/>
        <end position="466"/>
    </location>
</feature>
<evidence type="ECO:0000256" key="4">
    <source>
        <dbReference type="ARBA" id="ARBA00022536"/>
    </source>
</evidence>
<protein>
    <recommendedName>
        <fullName evidence="20">Receptor-like serine/threonine-protein kinase</fullName>
        <ecNumber evidence="20">2.7.11.1</ecNumber>
    </recommendedName>
</protein>
<evidence type="ECO:0000256" key="6">
    <source>
        <dbReference type="ARBA" id="ARBA00022679"/>
    </source>
</evidence>
<dbReference type="Pfam" id="PF08276">
    <property type="entry name" value="PAN_2"/>
    <property type="match status" value="1"/>
</dbReference>
<keyword evidence="16" id="KW-0675">Receptor</keyword>
<comment type="subcellular location">
    <subcellularLocation>
        <location evidence="1">Cell membrane</location>
        <topology evidence="1">Single-pass type I membrane protein</topology>
    </subcellularLocation>
</comment>
<dbReference type="PROSITE" id="PS50026">
    <property type="entry name" value="EGF_3"/>
    <property type="match status" value="1"/>
</dbReference>
<dbReference type="SMART" id="SM00473">
    <property type="entry name" value="PAN_AP"/>
    <property type="match status" value="1"/>
</dbReference>
<evidence type="ECO:0000256" key="8">
    <source>
        <dbReference type="ARBA" id="ARBA00022729"/>
    </source>
</evidence>
<dbReference type="GO" id="GO:0005886">
    <property type="term" value="C:plasma membrane"/>
    <property type="evidence" value="ECO:0007669"/>
    <property type="project" value="UniProtKB-SubCell"/>
</dbReference>
<evidence type="ECO:0000256" key="9">
    <source>
        <dbReference type="ARBA" id="ARBA00022734"/>
    </source>
</evidence>
<comment type="catalytic activity">
    <reaction evidence="19 20">
        <text>L-seryl-[protein] + ATP = O-phospho-L-seryl-[protein] + ADP + H(+)</text>
        <dbReference type="Rhea" id="RHEA:17989"/>
        <dbReference type="Rhea" id="RHEA-COMP:9863"/>
        <dbReference type="Rhea" id="RHEA-COMP:11604"/>
        <dbReference type="ChEBI" id="CHEBI:15378"/>
        <dbReference type="ChEBI" id="CHEBI:29999"/>
        <dbReference type="ChEBI" id="CHEBI:30616"/>
        <dbReference type="ChEBI" id="CHEBI:83421"/>
        <dbReference type="ChEBI" id="CHEBI:456216"/>
        <dbReference type="EC" id="2.7.11.1"/>
    </reaction>
</comment>
<keyword evidence="14 22" id="KW-0472">Membrane</keyword>
<evidence type="ECO:0000256" key="19">
    <source>
        <dbReference type="ARBA" id="ARBA00048679"/>
    </source>
</evidence>
<comment type="caution">
    <text evidence="21">Lacks conserved residue(s) required for the propagation of feature annotation.</text>
</comment>
<dbReference type="CDD" id="cd00028">
    <property type="entry name" value="B_lectin"/>
    <property type="match status" value="1"/>
</dbReference>
<dbReference type="InterPro" id="IPR011009">
    <property type="entry name" value="Kinase-like_dom_sf"/>
</dbReference>
<dbReference type="SUPFAM" id="SSF56112">
    <property type="entry name" value="Protein kinase-like (PK-like)"/>
    <property type="match status" value="1"/>
</dbReference>
<dbReference type="FunFam" id="2.90.10.10:FF:000009">
    <property type="entry name" value="Receptor-like serine/threonine-protein kinase SD1-8"/>
    <property type="match status" value="1"/>
</dbReference>
<dbReference type="InterPro" id="IPR000719">
    <property type="entry name" value="Prot_kinase_dom"/>
</dbReference>
<evidence type="ECO:0000259" key="26">
    <source>
        <dbReference type="PROSITE" id="PS50927"/>
    </source>
</evidence>
<dbReference type="InterPro" id="IPR000742">
    <property type="entry name" value="EGF"/>
</dbReference>
<dbReference type="Pfam" id="PF00954">
    <property type="entry name" value="S_locus_glycop"/>
    <property type="match status" value="1"/>
</dbReference>
<keyword evidence="8 23" id="KW-0732">Signal</keyword>
<dbReference type="GO" id="GO:0030246">
    <property type="term" value="F:carbohydrate binding"/>
    <property type="evidence" value="ECO:0007669"/>
    <property type="project" value="UniProtKB-KW"/>
</dbReference>
<evidence type="ECO:0000256" key="7">
    <source>
        <dbReference type="ARBA" id="ARBA00022692"/>
    </source>
</evidence>
<keyword evidence="7 22" id="KW-0812">Transmembrane</keyword>
<dbReference type="AlphaFoldDB" id="A0A8J5HMZ5"/>
<keyword evidence="3 20" id="KW-0723">Serine/threonine-protein kinase</keyword>
<evidence type="ECO:0000259" key="25">
    <source>
        <dbReference type="PROSITE" id="PS50026"/>
    </source>
</evidence>
<dbReference type="Pfam" id="PF07714">
    <property type="entry name" value="PK_Tyr_Ser-Thr"/>
    <property type="match status" value="1"/>
</dbReference>
<feature type="domain" description="EGF-like" evidence="25">
    <location>
        <begin position="289"/>
        <end position="325"/>
    </location>
</feature>